<name>A0A161Y834_9PEZI</name>
<gene>
    <name evidence="2" type="ORF">CT0861_00681</name>
</gene>
<accession>A0A161Y834</accession>
<dbReference type="Proteomes" id="UP000076552">
    <property type="component" value="Unassembled WGS sequence"/>
</dbReference>
<evidence type="ECO:0000256" key="1">
    <source>
        <dbReference type="SAM" id="MobiDB-lite"/>
    </source>
</evidence>
<dbReference type="EMBL" id="LFIV01000130">
    <property type="protein sequence ID" value="KZL68047.1"/>
    <property type="molecule type" value="Genomic_DNA"/>
</dbReference>
<evidence type="ECO:0000313" key="3">
    <source>
        <dbReference type="Proteomes" id="UP000076552"/>
    </source>
</evidence>
<dbReference type="AlphaFoldDB" id="A0A161Y834"/>
<feature type="compositionally biased region" description="Polar residues" evidence="1">
    <location>
        <begin position="71"/>
        <end position="88"/>
    </location>
</feature>
<organism evidence="2 3">
    <name type="scientific">Colletotrichum tofieldiae</name>
    <dbReference type="NCBI Taxonomy" id="708197"/>
    <lineage>
        <taxon>Eukaryota</taxon>
        <taxon>Fungi</taxon>
        <taxon>Dikarya</taxon>
        <taxon>Ascomycota</taxon>
        <taxon>Pezizomycotina</taxon>
        <taxon>Sordariomycetes</taxon>
        <taxon>Hypocreomycetidae</taxon>
        <taxon>Glomerellales</taxon>
        <taxon>Glomerellaceae</taxon>
        <taxon>Colletotrichum</taxon>
        <taxon>Colletotrichum spaethianum species complex</taxon>
    </lineage>
</organism>
<keyword evidence="3" id="KW-1185">Reference proteome</keyword>
<feature type="region of interest" description="Disordered" evidence="1">
    <location>
        <begin position="71"/>
        <end position="110"/>
    </location>
</feature>
<sequence>MPPNIRKLMLLGVDGISGDTARTRTLPFYRFVVESGRRWDDVEEIVCCDAPDSLPVRNFTRELRWSRGVTETNRASADSQHNSHSVINQPMPRSKRVQLRGVARSCRSSQMSREQAGNAWVFSSLKE</sequence>
<reference evidence="2 3" key="1">
    <citation type="submission" date="2015-06" db="EMBL/GenBank/DDBJ databases">
        <title>Survival trade-offs in plant roots during colonization by closely related pathogenic and mutualistic fungi.</title>
        <authorList>
            <person name="Hacquard S."/>
            <person name="Kracher B."/>
            <person name="Hiruma K."/>
            <person name="Weinman A."/>
            <person name="Muench P."/>
            <person name="Garrido Oter R."/>
            <person name="Ver Loren van Themaat E."/>
            <person name="Dallerey J.-F."/>
            <person name="Damm U."/>
            <person name="Henrissat B."/>
            <person name="Lespinet O."/>
            <person name="Thon M."/>
            <person name="Kemen E."/>
            <person name="McHardy A.C."/>
            <person name="Schulze-Lefert P."/>
            <person name="O'Connell R.J."/>
        </authorList>
    </citation>
    <scope>NUCLEOTIDE SEQUENCE [LARGE SCALE GENOMIC DNA]</scope>
    <source>
        <strain evidence="2 3">0861</strain>
    </source>
</reference>
<comment type="caution">
    <text evidence="2">The sequence shown here is derived from an EMBL/GenBank/DDBJ whole genome shotgun (WGS) entry which is preliminary data.</text>
</comment>
<proteinExistence type="predicted"/>
<protein>
    <submittedName>
        <fullName evidence="2">Uncharacterized protein</fullName>
    </submittedName>
</protein>
<evidence type="ECO:0000313" key="2">
    <source>
        <dbReference type="EMBL" id="KZL68047.1"/>
    </source>
</evidence>